<evidence type="ECO:0000313" key="2">
    <source>
        <dbReference type="Proteomes" id="UP000688137"/>
    </source>
</evidence>
<proteinExistence type="predicted"/>
<comment type="caution">
    <text evidence="1">The sequence shown here is derived from an EMBL/GenBank/DDBJ whole genome shotgun (WGS) entry which is preliminary data.</text>
</comment>
<keyword evidence="2" id="KW-1185">Reference proteome</keyword>
<protein>
    <submittedName>
        <fullName evidence="1">Uncharacterized protein</fullName>
    </submittedName>
</protein>
<accession>A0A8S1Q5C7</accession>
<evidence type="ECO:0000313" key="1">
    <source>
        <dbReference type="EMBL" id="CAD8110866.1"/>
    </source>
</evidence>
<name>A0A8S1Q5C7_PARPR</name>
<sequence>MIFIVIKQATTNDSNIKESQNSFYSKVGKSRQSTQEILQKEYMVNYSLMKILNQQSQDRLLIQIVLKNNQTLQKIVLFEKLLDGQIMQIYYKNQKMNIELEHFSMIPQLLKQKYILDCREKRKILQDILYSLLNDFELKQKYSIDIQIQNHSVKDYYKQNQQLSNKKLQHNYGLKQIKFKINMIKQLTQEKNSFSQSYFRQPKKCLSWIEKYQNIKKQLQDEPEKKDEISLGFYKLK</sequence>
<dbReference type="AlphaFoldDB" id="A0A8S1Q5C7"/>
<dbReference type="Proteomes" id="UP000688137">
    <property type="component" value="Unassembled WGS sequence"/>
</dbReference>
<organism evidence="1 2">
    <name type="scientific">Paramecium primaurelia</name>
    <dbReference type="NCBI Taxonomy" id="5886"/>
    <lineage>
        <taxon>Eukaryota</taxon>
        <taxon>Sar</taxon>
        <taxon>Alveolata</taxon>
        <taxon>Ciliophora</taxon>
        <taxon>Intramacronucleata</taxon>
        <taxon>Oligohymenophorea</taxon>
        <taxon>Peniculida</taxon>
        <taxon>Parameciidae</taxon>
        <taxon>Paramecium</taxon>
    </lineage>
</organism>
<dbReference type="EMBL" id="CAJJDM010000149">
    <property type="protein sequence ID" value="CAD8110866.1"/>
    <property type="molecule type" value="Genomic_DNA"/>
</dbReference>
<gene>
    <name evidence="1" type="ORF">PPRIM_AZ9-3.1.T1450127</name>
</gene>
<reference evidence="1" key="1">
    <citation type="submission" date="2021-01" db="EMBL/GenBank/DDBJ databases">
        <authorList>
            <consortium name="Genoscope - CEA"/>
            <person name="William W."/>
        </authorList>
    </citation>
    <scope>NUCLEOTIDE SEQUENCE</scope>
</reference>